<dbReference type="Pfam" id="PF00672">
    <property type="entry name" value="HAMP"/>
    <property type="match status" value="1"/>
</dbReference>
<protein>
    <submittedName>
        <fullName evidence="10">Methyl-accepting chemotaxis protein</fullName>
    </submittedName>
</protein>
<evidence type="ECO:0000259" key="9">
    <source>
        <dbReference type="PROSITE" id="PS50885"/>
    </source>
</evidence>
<dbReference type="RefSeq" id="WP_130614720.1">
    <property type="nucleotide sequence ID" value="NZ_AP019400.1"/>
</dbReference>
<name>A0A3T1DC94_9BACL</name>
<feature type="domain" description="HAMP" evidence="9">
    <location>
        <begin position="208"/>
        <end position="260"/>
    </location>
</feature>
<evidence type="ECO:0000256" key="6">
    <source>
        <dbReference type="PROSITE-ProRule" id="PRU00284"/>
    </source>
</evidence>
<evidence type="ECO:0000256" key="1">
    <source>
        <dbReference type="ARBA" id="ARBA00004236"/>
    </source>
</evidence>
<comment type="subcellular location">
    <subcellularLocation>
        <location evidence="1">Cell membrane</location>
    </subcellularLocation>
</comment>
<dbReference type="SMART" id="SM00304">
    <property type="entry name" value="HAMP"/>
    <property type="match status" value="1"/>
</dbReference>
<dbReference type="Gene3D" id="1.10.287.950">
    <property type="entry name" value="Methyl-accepting chemotaxis protein"/>
    <property type="match status" value="1"/>
</dbReference>
<keyword evidence="7" id="KW-1133">Transmembrane helix</keyword>
<dbReference type="PANTHER" id="PTHR32089">
    <property type="entry name" value="METHYL-ACCEPTING CHEMOTAXIS PROTEIN MCPB"/>
    <property type="match status" value="1"/>
</dbReference>
<dbReference type="PROSITE" id="PS50111">
    <property type="entry name" value="CHEMOTAXIS_TRANSDUC_2"/>
    <property type="match status" value="1"/>
</dbReference>
<feature type="domain" description="Methyl-accepting transducer" evidence="8">
    <location>
        <begin position="265"/>
        <end position="508"/>
    </location>
</feature>
<keyword evidence="4 6" id="KW-0807">Transducer</keyword>
<dbReference type="InterPro" id="IPR024478">
    <property type="entry name" value="HlyB_4HB_MCP"/>
</dbReference>
<comment type="similarity">
    <text evidence="5">Belongs to the methyl-accepting chemotaxis (MCP) protein family.</text>
</comment>
<sequence length="523" mass="56069">MKFNIRKKLLASFGIVIIFLILLNSVAIMRMQSLKTSISDFQDSWLPSLNTLSQMRADFVSLGASALIMKIETIDEVKDSMAKSLNNTMDRFNENMKKYNGLIVTPEEKAIFEEVEAQSNQYFAVIKQMIEEAKNPGAASNLDNVRNTMPLVQDTMSDMDKWIAFNVEGADKEVEHAFETNRVGIIILISFGILSLLVAVGLALLISEKIVRSVKSVLQVASKAAEGDLRQLAIVQSKDEVGVLAAAFNEMMSNLRKLIGQTVGSAQGVAAAAQEISATTEEIARGSTNQAESAQTISELVQEMSRAVAAVAANAGSVADLSERTKRGAEQGGEAIEASIHSMDRLSGQMGLLEQDSLKIGQIIEVINEIAEQTNLLALNAAIEAARAGDQGRGFAVVADEVRKLAERSGEATKQIASIIKGMQHNTDQSVKAVEEATTLSAQTGQTFESIVRMVGETASQVSEIAAASEQQAAQSEEVMRAIESIAAASQQSAAAAEETASSSQSLAHLSEQLNHNVSVFKV</sequence>
<keyword evidence="3 7" id="KW-0472">Membrane</keyword>
<dbReference type="Pfam" id="PF00015">
    <property type="entry name" value="MCPsignal"/>
    <property type="match status" value="1"/>
</dbReference>
<feature type="transmembrane region" description="Helical" evidence="7">
    <location>
        <begin position="9"/>
        <end position="29"/>
    </location>
</feature>
<dbReference type="SMART" id="SM00283">
    <property type="entry name" value="MA"/>
    <property type="match status" value="1"/>
</dbReference>
<dbReference type="GO" id="GO:0006935">
    <property type="term" value="P:chemotaxis"/>
    <property type="evidence" value="ECO:0007669"/>
    <property type="project" value="UniProtKB-ARBA"/>
</dbReference>
<feature type="transmembrane region" description="Helical" evidence="7">
    <location>
        <begin position="183"/>
        <end position="206"/>
    </location>
</feature>
<keyword evidence="11" id="KW-1185">Reference proteome</keyword>
<dbReference type="SUPFAM" id="SSF58104">
    <property type="entry name" value="Methyl-accepting chemotaxis protein (MCP) signaling domain"/>
    <property type="match status" value="1"/>
</dbReference>
<dbReference type="PANTHER" id="PTHR32089:SF112">
    <property type="entry name" value="LYSOZYME-LIKE PROTEIN-RELATED"/>
    <property type="match status" value="1"/>
</dbReference>
<dbReference type="Pfam" id="PF12729">
    <property type="entry name" value="4HB_MCP_1"/>
    <property type="match status" value="1"/>
</dbReference>
<evidence type="ECO:0000256" key="3">
    <source>
        <dbReference type="ARBA" id="ARBA00023136"/>
    </source>
</evidence>
<evidence type="ECO:0000313" key="11">
    <source>
        <dbReference type="Proteomes" id="UP000289856"/>
    </source>
</evidence>
<evidence type="ECO:0000256" key="4">
    <source>
        <dbReference type="ARBA" id="ARBA00023224"/>
    </source>
</evidence>
<reference evidence="10 11" key="1">
    <citation type="submission" date="2019-01" db="EMBL/GenBank/DDBJ databases">
        <title>Complete genome sequence of Cohnella hallensis HS21 isolated from Korean fir (Abies koreana) rhizospheric soil.</title>
        <authorList>
            <person name="Jiang L."/>
            <person name="Kang S.W."/>
            <person name="Kim S."/>
            <person name="Jung J."/>
            <person name="Kim C.Y."/>
            <person name="Kim D.H."/>
            <person name="Kim S.W."/>
            <person name="Lee J."/>
        </authorList>
    </citation>
    <scope>NUCLEOTIDE SEQUENCE [LARGE SCALE GENOMIC DNA]</scope>
    <source>
        <strain evidence="10 11">HS21</strain>
    </source>
</reference>
<gene>
    <name evidence="10" type="ORF">KCTCHS21_51700</name>
</gene>
<evidence type="ECO:0000256" key="2">
    <source>
        <dbReference type="ARBA" id="ARBA00022475"/>
    </source>
</evidence>
<dbReference type="CDD" id="cd06225">
    <property type="entry name" value="HAMP"/>
    <property type="match status" value="1"/>
</dbReference>
<dbReference type="PROSITE" id="PS50885">
    <property type="entry name" value="HAMP"/>
    <property type="match status" value="1"/>
</dbReference>
<dbReference type="AlphaFoldDB" id="A0A3T1DC94"/>
<dbReference type="OrthoDB" id="358716at2"/>
<evidence type="ECO:0000256" key="5">
    <source>
        <dbReference type="ARBA" id="ARBA00029447"/>
    </source>
</evidence>
<dbReference type="InterPro" id="IPR004089">
    <property type="entry name" value="MCPsignal_dom"/>
</dbReference>
<dbReference type="FunFam" id="1.10.287.950:FF:000001">
    <property type="entry name" value="Methyl-accepting chemotaxis sensory transducer"/>
    <property type="match status" value="1"/>
</dbReference>
<accession>A0A3T1DC94</accession>
<proteinExistence type="inferred from homology"/>
<evidence type="ECO:0000313" key="10">
    <source>
        <dbReference type="EMBL" id="BBI35771.1"/>
    </source>
</evidence>
<evidence type="ECO:0000256" key="7">
    <source>
        <dbReference type="SAM" id="Phobius"/>
    </source>
</evidence>
<dbReference type="InterPro" id="IPR003660">
    <property type="entry name" value="HAMP_dom"/>
</dbReference>
<organism evidence="10 11">
    <name type="scientific">Cohnella abietis</name>
    <dbReference type="NCBI Taxonomy" id="2507935"/>
    <lineage>
        <taxon>Bacteria</taxon>
        <taxon>Bacillati</taxon>
        <taxon>Bacillota</taxon>
        <taxon>Bacilli</taxon>
        <taxon>Bacillales</taxon>
        <taxon>Paenibacillaceae</taxon>
        <taxon>Cohnella</taxon>
    </lineage>
</organism>
<dbReference type="EMBL" id="AP019400">
    <property type="protein sequence ID" value="BBI35771.1"/>
    <property type="molecule type" value="Genomic_DNA"/>
</dbReference>
<dbReference type="Proteomes" id="UP000289856">
    <property type="component" value="Chromosome"/>
</dbReference>
<evidence type="ECO:0000259" key="8">
    <source>
        <dbReference type="PROSITE" id="PS50111"/>
    </source>
</evidence>
<dbReference type="KEGG" id="cohn:KCTCHS21_51700"/>
<keyword evidence="7" id="KW-0812">Transmembrane</keyword>
<keyword evidence="2" id="KW-1003">Cell membrane</keyword>
<dbReference type="GO" id="GO:0005886">
    <property type="term" value="C:plasma membrane"/>
    <property type="evidence" value="ECO:0007669"/>
    <property type="project" value="UniProtKB-SubCell"/>
</dbReference>
<dbReference type="GO" id="GO:0007165">
    <property type="term" value="P:signal transduction"/>
    <property type="evidence" value="ECO:0007669"/>
    <property type="project" value="UniProtKB-KW"/>
</dbReference>